<organism evidence="1 2">
    <name type="scientific">Streptomyces albireticuli</name>
    <dbReference type="NCBI Taxonomy" id="1940"/>
    <lineage>
        <taxon>Bacteria</taxon>
        <taxon>Bacillati</taxon>
        <taxon>Actinomycetota</taxon>
        <taxon>Actinomycetes</taxon>
        <taxon>Kitasatosporales</taxon>
        <taxon>Streptomycetaceae</taxon>
        <taxon>Streptomyces</taxon>
    </lineage>
</organism>
<dbReference type="Proteomes" id="UP000195755">
    <property type="component" value="Chromosome"/>
</dbReference>
<dbReference type="KEGG" id="salj:SMD11_0478"/>
<evidence type="ECO:0000313" key="1">
    <source>
        <dbReference type="EMBL" id="ARZ66144.1"/>
    </source>
</evidence>
<protein>
    <submittedName>
        <fullName evidence="1">Uncharacterized protein</fullName>
    </submittedName>
</protein>
<accession>A0A1Z2KVR5</accession>
<sequence length="26" mass="2829">MSVGLDALILLYEKVFAPPTGVHWTA</sequence>
<dbReference type="EMBL" id="CP021744">
    <property type="protein sequence ID" value="ARZ66144.1"/>
    <property type="molecule type" value="Genomic_DNA"/>
</dbReference>
<dbReference type="AlphaFoldDB" id="A0A1Z2KVR5"/>
<gene>
    <name evidence="1" type="ORF">SMD11_0478</name>
</gene>
<proteinExistence type="predicted"/>
<reference evidence="1 2" key="1">
    <citation type="submission" date="2017-06" db="EMBL/GenBank/DDBJ databases">
        <title>Streptomyces albireticuli Genome sequencing and assembly.</title>
        <authorList>
            <person name="Wang Y."/>
            <person name="Du B."/>
            <person name="Ding Y."/>
            <person name="Liu H."/>
            <person name="Hou Q."/>
            <person name="Liu K."/>
            <person name="Yao L."/>
            <person name="Wang C."/>
        </authorList>
    </citation>
    <scope>NUCLEOTIDE SEQUENCE [LARGE SCALE GENOMIC DNA]</scope>
    <source>
        <strain evidence="1 2">MDJK11</strain>
    </source>
</reference>
<name>A0A1Z2KVR5_9ACTN</name>
<evidence type="ECO:0000313" key="2">
    <source>
        <dbReference type="Proteomes" id="UP000195755"/>
    </source>
</evidence>